<organism evidence="9 10">
    <name type="scientific">Aequorivita echinoideorum</name>
    <dbReference type="NCBI Taxonomy" id="1549647"/>
    <lineage>
        <taxon>Bacteria</taxon>
        <taxon>Pseudomonadati</taxon>
        <taxon>Bacteroidota</taxon>
        <taxon>Flavobacteriia</taxon>
        <taxon>Flavobacteriales</taxon>
        <taxon>Flavobacteriaceae</taxon>
        <taxon>Aequorivita</taxon>
    </lineage>
</organism>
<dbReference type="PANTHER" id="PTHR33571">
    <property type="entry name" value="SSL8005 PROTEIN"/>
    <property type="match status" value="1"/>
</dbReference>
<evidence type="ECO:0000256" key="6">
    <source>
        <dbReference type="ARBA" id="ARBA00022840"/>
    </source>
</evidence>
<dbReference type="SUPFAM" id="SSF81301">
    <property type="entry name" value="Nucleotidyltransferase"/>
    <property type="match status" value="1"/>
</dbReference>
<name>A0ABS5S3Q8_9FLAO</name>
<keyword evidence="2" id="KW-0808">Transferase</keyword>
<dbReference type="RefSeq" id="WP_214112690.1">
    <property type="nucleotide sequence ID" value="NZ_JAHCTB010000002.1"/>
</dbReference>
<dbReference type="Gene3D" id="3.30.460.10">
    <property type="entry name" value="Beta Polymerase, domain 2"/>
    <property type="match status" value="1"/>
</dbReference>
<evidence type="ECO:0000256" key="7">
    <source>
        <dbReference type="ARBA" id="ARBA00022842"/>
    </source>
</evidence>
<proteinExistence type="predicted"/>
<dbReference type="Proteomes" id="UP001297092">
    <property type="component" value="Unassembled WGS sequence"/>
</dbReference>
<keyword evidence="4" id="KW-0479">Metal-binding</keyword>
<evidence type="ECO:0000256" key="5">
    <source>
        <dbReference type="ARBA" id="ARBA00022741"/>
    </source>
</evidence>
<reference evidence="9 10" key="1">
    <citation type="submission" date="2021-05" db="EMBL/GenBank/DDBJ databases">
        <title>Aequorivita echinoideorum JCM 30378 genome.</title>
        <authorList>
            <person name="Zhang H."/>
            <person name="Li C."/>
        </authorList>
    </citation>
    <scope>NUCLEOTIDE SEQUENCE [LARGE SCALE GENOMIC DNA]</scope>
    <source>
        <strain evidence="9 10">JCM30378</strain>
    </source>
</reference>
<comment type="caution">
    <text evidence="9">The sequence shown here is derived from an EMBL/GenBank/DDBJ whole genome shotgun (WGS) entry which is preliminary data.</text>
</comment>
<sequence length="99" mass="11653">MILSEIHKNQLNKLCQKFHVAQLYIFGSAAQNALKAESDVDLLVKFESFDLYYYFDNYINFRNELEKLFSRKVDLVEEQSLKNPILKASINKDKKLIYG</sequence>
<evidence type="ECO:0000256" key="2">
    <source>
        <dbReference type="ARBA" id="ARBA00022679"/>
    </source>
</evidence>
<keyword evidence="10" id="KW-1185">Reference proteome</keyword>
<dbReference type="InterPro" id="IPR043519">
    <property type="entry name" value="NT_sf"/>
</dbReference>
<evidence type="ECO:0000313" key="10">
    <source>
        <dbReference type="Proteomes" id="UP001297092"/>
    </source>
</evidence>
<comment type="cofactor">
    <cofactor evidence="1">
        <name>Mg(2+)</name>
        <dbReference type="ChEBI" id="CHEBI:18420"/>
    </cofactor>
</comment>
<keyword evidence="7" id="KW-0460">Magnesium</keyword>
<dbReference type="PANTHER" id="PTHR33571:SF12">
    <property type="entry name" value="BSL3053 PROTEIN"/>
    <property type="match status" value="1"/>
</dbReference>
<accession>A0ABS5S3Q8</accession>
<dbReference type="InterPro" id="IPR041633">
    <property type="entry name" value="Polbeta"/>
</dbReference>
<protein>
    <submittedName>
        <fullName evidence="9">Nucleotidyltransferase domain-containing protein</fullName>
    </submittedName>
</protein>
<evidence type="ECO:0000256" key="1">
    <source>
        <dbReference type="ARBA" id="ARBA00001946"/>
    </source>
</evidence>
<dbReference type="CDD" id="cd05403">
    <property type="entry name" value="NT_KNTase_like"/>
    <property type="match status" value="1"/>
</dbReference>
<dbReference type="InterPro" id="IPR052038">
    <property type="entry name" value="Type-VII_TA_antitoxin"/>
</dbReference>
<feature type="domain" description="Polymerase beta nucleotidyltransferase" evidence="8">
    <location>
        <begin position="9"/>
        <end position="98"/>
    </location>
</feature>
<gene>
    <name evidence="9" type="ORF">KIV10_06610</name>
</gene>
<evidence type="ECO:0000259" key="8">
    <source>
        <dbReference type="Pfam" id="PF18765"/>
    </source>
</evidence>
<evidence type="ECO:0000313" key="9">
    <source>
        <dbReference type="EMBL" id="MBT0607847.1"/>
    </source>
</evidence>
<keyword evidence="5" id="KW-0547">Nucleotide-binding</keyword>
<evidence type="ECO:0000256" key="4">
    <source>
        <dbReference type="ARBA" id="ARBA00022723"/>
    </source>
</evidence>
<keyword evidence="3" id="KW-0548">Nucleotidyltransferase</keyword>
<dbReference type="EMBL" id="JAHCTB010000002">
    <property type="protein sequence ID" value="MBT0607847.1"/>
    <property type="molecule type" value="Genomic_DNA"/>
</dbReference>
<evidence type="ECO:0000256" key="3">
    <source>
        <dbReference type="ARBA" id="ARBA00022695"/>
    </source>
</evidence>
<keyword evidence="6" id="KW-0067">ATP-binding</keyword>
<dbReference type="Pfam" id="PF18765">
    <property type="entry name" value="Polbeta"/>
    <property type="match status" value="1"/>
</dbReference>